<organism evidence="2 3">
    <name type="scientific">Aquilegia coerulea</name>
    <name type="common">Rocky mountain columbine</name>
    <dbReference type="NCBI Taxonomy" id="218851"/>
    <lineage>
        <taxon>Eukaryota</taxon>
        <taxon>Viridiplantae</taxon>
        <taxon>Streptophyta</taxon>
        <taxon>Embryophyta</taxon>
        <taxon>Tracheophyta</taxon>
        <taxon>Spermatophyta</taxon>
        <taxon>Magnoliopsida</taxon>
        <taxon>Ranunculales</taxon>
        <taxon>Ranunculaceae</taxon>
        <taxon>Thalictroideae</taxon>
        <taxon>Aquilegia</taxon>
    </lineage>
</organism>
<evidence type="ECO:0000313" key="2">
    <source>
        <dbReference type="EMBL" id="PIA27521.1"/>
    </source>
</evidence>
<proteinExistence type="predicted"/>
<dbReference type="GO" id="GO:0003924">
    <property type="term" value="F:GTPase activity"/>
    <property type="evidence" value="ECO:0007669"/>
    <property type="project" value="InterPro"/>
</dbReference>
<dbReference type="InterPro" id="IPR001806">
    <property type="entry name" value="Small_GTPase"/>
</dbReference>
<keyword evidence="1" id="KW-0547">Nucleotide-binding</keyword>
<keyword evidence="3" id="KW-1185">Reference proteome</keyword>
<dbReference type="InterPro" id="IPR027417">
    <property type="entry name" value="P-loop_NTPase"/>
</dbReference>
<dbReference type="Proteomes" id="UP000230069">
    <property type="component" value="Unassembled WGS sequence"/>
</dbReference>
<dbReference type="GO" id="GO:0005525">
    <property type="term" value="F:GTP binding"/>
    <property type="evidence" value="ECO:0007669"/>
    <property type="project" value="InterPro"/>
</dbReference>
<dbReference type="Gene3D" id="3.40.50.300">
    <property type="entry name" value="P-loop containing nucleotide triphosphate hydrolases"/>
    <property type="match status" value="1"/>
</dbReference>
<sequence length="331" mass="37599">MQSSRILDVGIDSSYNSQRRCPSWPHGSSLAATKQGKQICLNKKLRKYFHGNTRSSTHSNMTQLRRKLIKIDVKWMLLDRVMFFRRFFRYIRNHIFVCSMRKPIGYHRLSHCSSTSVSPSIVEAGLANGDAVSMCNGYETDSDLVALKISILGDCQIGKTSFVVKYVGCDEEKKCLEMNGLNLVDKMFFIRGARIAYSIWDVGGDHQSLDHVPIACKDASAILIMFDLTSRSTLNSVLGWYKQARKYNQTAIPILIGTKFDDFAHLPLAVQWTIVNQARSYAKVMKATLFFSSATHNINVNKIFKFVTAKLFNLPWTVERNLTLGEPIIDF</sequence>
<dbReference type="PANTHER" id="PTHR47978">
    <property type="match status" value="1"/>
</dbReference>
<protein>
    <recommendedName>
        <fullName evidence="4">Septum-promoting GTP-binding protein 1</fullName>
    </recommendedName>
</protein>
<dbReference type="PROSITE" id="PS51419">
    <property type="entry name" value="RAB"/>
    <property type="match status" value="1"/>
</dbReference>
<dbReference type="InterPro" id="IPR017231">
    <property type="entry name" value="Small_GTPase_Tem1/Spg1"/>
</dbReference>
<dbReference type="PIRSF" id="PIRSF037527">
    <property type="entry name" value="Small_GTPase_Tem1"/>
    <property type="match status" value="1"/>
</dbReference>
<gene>
    <name evidence="2" type="ORF">AQUCO_07700059v1</name>
</gene>
<dbReference type="Pfam" id="PF00071">
    <property type="entry name" value="Ras"/>
    <property type="match status" value="1"/>
</dbReference>
<dbReference type="InParanoid" id="A0A2G5C8E0"/>
<accession>A0A2G5C8E0</accession>
<evidence type="ECO:0000313" key="3">
    <source>
        <dbReference type="Proteomes" id="UP000230069"/>
    </source>
</evidence>
<dbReference type="SUPFAM" id="SSF52540">
    <property type="entry name" value="P-loop containing nucleoside triphosphate hydrolases"/>
    <property type="match status" value="1"/>
</dbReference>
<evidence type="ECO:0008006" key="4">
    <source>
        <dbReference type="Google" id="ProtNLM"/>
    </source>
</evidence>
<dbReference type="SMART" id="SM00174">
    <property type="entry name" value="RHO"/>
    <property type="match status" value="1"/>
</dbReference>
<dbReference type="PRINTS" id="PR00449">
    <property type="entry name" value="RASTRNSFRMNG"/>
</dbReference>
<evidence type="ECO:0000256" key="1">
    <source>
        <dbReference type="ARBA" id="ARBA00022741"/>
    </source>
</evidence>
<dbReference type="OrthoDB" id="6585768at2759"/>
<dbReference type="AlphaFoldDB" id="A0A2G5C8E0"/>
<dbReference type="FunCoup" id="A0A2G5C8E0">
    <property type="interactions" value="175"/>
</dbReference>
<reference evidence="2 3" key="1">
    <citation type="submission" date="2017-09" db="EMBL/GenBank/DDBJ databases">
        <title>WGS assembly of Aquilegia coerulea Goldsmith.</title>
        <authorList>
            <person name="Hodges S."/>
            <person name="Kramer E."/>
            <person name="Nordborg M."/>
            <person name="Tomkins J."/>
            <person name="Borevitz J."/>
            <person name="Derieg N."/>
            <person name="Yan J."/>
            <person name="Mihaltcheva S."/>
            <person name="Hayes R.D."/>
            <person name="Rokhsar D."/>
        </authorList>
    </citation>
    <scope>NUCLEOTIDE SEQUENCE [LARGE SCALE GENOMIC DNA]</scope>
    <source>
        <strain evidence="3">cv. Goldsmith</strain>
    </source>
</reference>
<dbReference type="SMART" id="SM00175">
    <property type="entry name" value="RAB"/>
    <property type="match status" value="1"/>
</dbReference>
<name>A0A2G5C8E0_AQUCA</name>
<dbReference type="FunFam" id="3.40.50.300:FF:000927">
    <property type="entry name" value="Septum-promoting GTP-binding protein 1"/>
    <property type="match status" value="1"/>
</dbReference>
<dbReference type="STRING" id="218851.A0A2G5C8E0"/>
<dbReference type="EMBL" id="KZ305094">
    <property type="protein sequence ID" value="PIA27521.1"/>
    <property type="molecule type" value="Genomic_DNA"/>
</dbReference>